<evidence type="ECO:0000313" key="3">
    <source>
        <dbReference type="Proteomes" id="UP000180175"/>
    </source>
</evidence>
<dbReference type="Proteomes" id="UP000180175">
    <property type="component" value="Chromosome"/>
</dbReference>
<dbReference type="AlphaFoldDB" id="A0A1S2L2G9"/>
<dbReference type="EMBL" id="CP063356">
    <property type="protein sequence ID" value="QOY37666.1"/>
    <property type="molecule type" value="Genomic_DNA"/>
</dbReference>
<dbReference type="EMBL" id="LQXD01000186">
    <property type="protein sequence ID" value="OIJ06173.1"/>
    <property type="molecule type" value="Genomic_DNA"/>
</dbReference>
<evidence type="ECO:0000313" key="1">
    <source>
        <dbReference type="EMBL" id="OIJ06173.1"/>
    </source>
</evidence>
<reference evidence="1 3" key="1">
    <citation type="submission" date="2016-10" db="EMBL/GenBank/DDBJ databases">
        <title>Draft genome sequences of four alkaliphilic bacteria belonging to the Anaerobacillus genus.</title>
        <authorList>
            <person name="Bassil N.M."/>
            <person name="Lloyd J.R."/>
        </authorList>
    </citation>
    <scope>NUCLEOTIDE SEQUENCE [LARGE SCALE GENOMIC DNA]</scope>
    <source>
        <strain evidence="1 3">NB2006</strain>
    </source>
</reference>
<evidence type="ECO:0000313" key="2">
    <source>
        <dbReference type="EMBL" id="QOY37666.1"/>
    </source>
</evidence>
<proteinExistence type="predicted"/>
<dbReference type="KEGG" id="aia:AWH56_008830"/>
<reference evidence="2 3" key="2">
    <citation type="journal article" date="2017" name="Genome Announc.">
        <title>Draft Genome Sequences of Four Alkaliphilic Bacteria Belonging to the Anaerobacillus Genus.</title>
        <authorList>
            <person name="Bassil N.M."/>
            <person name="Lloyd J.R."/>
        </authorList>
    </citation>
    <scope>NUCLEOTIDE SEQUENCE [LARGE SCALE GENOMIC DNA]</scope>
    <source>
        <strain evidence="2 3">NB2006</strain>
    </source>
</reference>
<protein>
    <submittedName>
        <fullName evidence="1">Uncharacterized protein</fullName>
    </submittedName>
</protein>
<dbReference type="RefSeq" id="WP_071318987.1">
    <property type="nucleotide sequence ID" value="NZ_CP063356.2"/>
</dbReference>
<gene>
    <name evidence="2" type="ORF">AWH56_008830</name>
    <name evidence="1" type="ORF">AWH56_21565</name>
</gene>
<name>A0A1S2L2G9_9BACI</name>
<reference evidence="2" key="4">
    <citation type="submission" date="2020-10" db="EMBL/GenBank/DDBJ databases">
        <authorList>
            <person name="Bassil N.M."/>
            <person name="Lloyd J.R."/>
        </authorList>
    </citation>
    <scope>NUCLEOTIDE SEQUENCE</scope>
    <source>
        <strain evidence="2">NB2006</strain>
    </source>
</reference>
<keyword evidence="3" id="KW-1185">Reference proteome</keyword>
<sequence>MEKLNAGQLMEIFFQNGHYADMKAAEKKADSYKKHIRRIMDSGTRKRLELPHQNIVLKYMKKSVSTIDQIGLNEYLVDVGIFPLVAEIDAKKAKGNELLDLYQLPREHTLGIAVNGNGKVDIDVPNVEGLKLKPLVDRYVHFNKINKEVSESYEKLKKQMISCPQLAEVKKMKHKYGSVYLKELPPKYDNQAIVDDLGLDFLINMGKPNGELLDKFILQGTITKGDIDQFKTVVDYRMDFIIMDLDSENNMMEFLQSKRMTAAQNFAR</sequence>
<dbReference type="OrthoDB" id="2822330at2"/>
<accession>A0A1S2L2G9</accession>
<reference evidence="2 3" key="3">
    <citation type="journal article" date="2019" name="Int. J. Syst. Evol. Microbiol.">
        <title>Anaerobacillus isosaccharinicus sp. nov., an alkaliphilic bacterium which degrades isosaccharinic acid.</title>
        <authorList>
            <person name="Bassil N.M."/>
            <person name="Lloyd J.R."/>
        </authorList>
    </citation>
    <scope>NUCLEOTIDE SEQUENCE [LARGE SCALE GENOMIC DNA]</scope>
    <source>
        <strain evidence="2 3">NB2006</strain>
    </source>
</reference>
<organism evidence="1 3">
    <name type="scientific">Anaerobacillus isosaccharinicus</name>
    <dbReference type="NCBI Taxonomy" id="1532552"/>
    <lineage>
        <taxon>Bacteria</taxon>
        <taxon>Bacillati</taxon>
        <taxon>Bacillota</taxon>
        <taxon>Bacilli</taxon>
        <taxon>Bacillales</taxon>
        <taxon>Bacillaceae</taxon>
        <taxon>Anaerobacillus</taxon>
    </lineage>
</organism>